<evidence type="ECO:0000313" key="2">
    <source>
        <dbReference type="EMBL" id="KAB1637283.1"/>
    </source>
</evidence>
<dbReference type="GO" id="GO:0016491">
    <property type="term" value="F:oxidoreductase activity"/>
    <property type="evidence" value="ECO:0007669"/>
    <property type="project" value="UniProtKB-KW"/>
</dbReference>
<dbReference type="OrthoDB" id="9785826at2"/>
<accession>A0A7J5B093</accession>
<dbReference type="Proteomes" id="UP000490386">
    <property type="component" value="Unassembled WGS sequence"/>
</dbReference>
<reference evidence="2 3" key="1">
    <citation type="submission" date="2019-09" db="EMBL/GenBank/DDBJ databases">
        <title>Phylogeny of genus Pseudoclavibacter and closely related genus.</title>
        <authorList>
            <person name="Li Y."/>
        </authorList>
    </citation>
    <scope>NUCLEOTIDE SEQUENCE [LARGE SCALE GENOMIC DNA]</scope>
    <source>
        <strain evidence="2 3">THG-MD12</strain>
    </source>
</reference>
<sequence length="244" mass="25524">MARILITGSTDGLGRATAEALLDQGHAVIVHARNPGRADAVAALVGRGADIVIADLADRAAVLDATRELNDGAAIDAVIHNAGVLSGPSLLPVNVVAPYLFTALLTSPTRHVYLSSSMHRDGRATLDGLDWDGGSMTASYSDTKLLVAAFSAAVTERWAPRVLANSVDPGWVATKMGGAGAPDDFDLGHETQERLAVDPDLQVSGGYWHHGAQQQPASGVRDPDFRARLVRELAVVTGVALPER</sequence>
<keyword evidence="1" id="KW-0560">Oxidoreductase</keyword>
<gene>
    <name evidence="2" type="ORF">F8O03_13485</name>
</gene>
<dbReference type="PRINTS" id="PR00081">
    <property type="entry name" value="GDHRDH"/>
</dbReference>
<dbReference type="EMBL" id="WBJX01000004">
    <property type="protein sequence ID" value="KAB1637283.1"/>
    <property type="molecule type" value="Genomic_DNA"/>
</dbReference>
<dbReference type="PANTHER" id="PTHR43157">
    <property type="entry name" value="PHOSPHATIDYLINOSITOL-GLYCAN BIOSYNTHESIS CLASS F PROTEIN-RELATED"/>
    <property type="match status" value="1"/>
</dbReference>
<evidence type="ECO:0000313" key="3">
    <source>
        <dbReference type="Proteomes" id="UP000490386"/>
    </source>
</evidence>
<evidence type="ECO:0000256" key="1">
    <source>
        <dbReference type="ARBA" id="ARBA00023002"/>
    </source>
</evidence>
<proteinExistence type="predicted"/>
<dbReference type="RefSeq" id="WP_151424306.1">
    <property type="nucleotide sequence ID" value="NZ_CANKVH010000003.1"/>
</dbReference>
<keyword evidence="3" id="KW-1185">Reference proteome</keyword>
<dbReference type="InterPro" id="IPR002347">
    <property type="entry name" value="SDR_fam"/>
</dbReference>
<comment type="caution">
    <text evidence="2">The sequence shown here is derived from an EMBL/GenBank/DDBJ whole genome shotgun (WGS) entry which is preliminary data.</text>
</comment>
<name>A0A7J5B093_9MICO</name>
<dbReference type="SUPFAM" id="SSF51735">
    <property type="entry name" value="NAD(P)-binding Rossmann-fold domains"/>
    <property type="match status" value="1"/>
</dbReference>
<dbReference type="InterPro" id="IPR036291">
    <property type="entry name" value="NAD(P)-bd_dom_sf"/>
</dbReference>
<organism evidence="2 3">
    <name type="scientific">Pseudoclavibacter terrae</name>
    <dbReference type="NCBI Taxonomy" id="1530195"/>
    <lineage>
        <taxon>Bacteria</taxon>
        <taxon>Bacillati</taxon>
        <taxon>Actinomycetota</taxon>
        <taxon>Actinomycetes</taxon>
        <taxon>Micrococcales</taxon>
        <taxon>Microbacteriaceae</taxon>
        <taxon>Pseudoclavibacter</taxon>
    </lineage>
</organism>
<dbReference type="Gene3D" id="3.40.50.720">
    <property type="entry name" value="NAD(P)-binding Rossmann-like Domain"/>
    <property type="match status" value="1"/>
</dbReference>
<dbReference type="PANTHER" id="PTHR43157:SF31">
    <property type="entry name" value="PHOSPHATIDYLINOSITOL-GLYCAN BIOSYNTHESIS CLASS F PROTEIN"/>
    <property type="match status" value="1"/>
</dbReference>
<dbReference type="AlphaFoldDB" id="A0A7J5B093"/>
<dbReference type="Pfam" id="PF00106">
    <property type="entry name" value="adh_short"/>
    <property type="match status" value="1"/>
</dbReference>
<protein>
    <submittedName>
        <fullName evidence="2">SDR family NAD(P)-dependent oxidoreductase</fullName>
    </submittedName>
</protein>